<evidence type="ECO:0000256" key="1">
    <source>
        <dbReference type="SAM" id="MobiDB-lite"/>
    </source>
</evidence>
<dbReference type="Gene3D" id="3.10.100.10">
    <property type="entry name" value="Mannose-Binding Protein A, subunit A"/>
    <property type="match status" value="1"/>
</dbReference>
<gene>
    <name evidence="4" type="ORF">GCK32_003824</name>
</gene>
<dbReference type="Proteomes" id="UP001331761">
    <property type="component" value="Unassembled WGS sequence"/>
</dbReference>
<feature type="compositionally biased region" description="Polar residues" evidence="1">
    <location>
        <begin position="284"/>
        <end position="316"/>
    </location>
</feature>
<feature type="chain" id="PRO_5042837052" evidence="2">
    <location>
        <begin position="23"/>
        <end position="1061"/>
    </location>
</feature>
<organism evidence="4 5">
    <name type="scientific">Trichostrongylus colubriformis</name>
    <name type="common">Black scour worm</name>
    <dbReference type="NCBI Taxonomy" id="6319"/>
    <lineage>
        <taxon>Eukaryota</taxon>
        <taxon>Metazoa</taxon>
        <taxon>Ecdysozoa</taxon>
        <taxon>Nematoda</taxon>
        <taxon>Chromadorea</taxon>
        <taxon>Rhabditida</taxon>
        <taxon>Rhabditina</taxon>
        <taxon>Rhabditomorpha</taxon>
        <taxon>Strongyloidea</taxon>
        <taxon>Trichostrongylidae</taxon>
        <taxon>Trichostrongylus</taxon>
    </lineage>
</organism>
<accession>A0AAN8ENY5</accession>
<feature type="compositionally biased region" description="Low complexity" evidence="1">
    <location>
        <begin position="335"/>
        <end position="349"/>
    </location>
</feature>
<feature type="compositionally biased region" description="Low complexity" evidence="1">
    <location>
        <begin position="379"/>
        <end position="400"/>
    </location>
</feature>
<dbReference type="InterPro" id="IPR016186">
    <property type="entry name" value="C-type_lectin-like/link_sf"/>
</dbReference>
<feature type="compositionally biased region" description="Basic and acidic residues" evidence="1">
    <location>
        <begin position="496"/>
        <end position="530"/>
    </location>
</feature>
<feature type="region of interest" description="Disordered" evidence="1">
    <location>
        <begin position="496"/>
        <end position="590"/>
    </location>
</feature>
<feature type="region of interest" description="Disordered" evidence="1">
    <location>
        <begin position="714"/>
        <end position="831"/>
    </location>
</feature>
<feature type="compositionally biased region" description="Polar residues" evidence="1">
    <location>
        <begin position="323"/>
        <end position="334"/>
    </location>
</feature>
<feature type="compositionally biased region" description="Basic and acidic residues" evidence="1">
    <location>
        <begin position="848"/>
        <end position="890"/>
    </location>
</feature>
<feature type="compositionally biased region" description="Basic and acidic residues" evidence="1">
    <location>
        <begin position="923"/>
        <end position="935"/>
    </location>
</feature>
<dbReference type="CDD" id="cd00037">
    <property type="entry name" value="CLECT"/>
    <property type="match status" value="1"/>
</dbReference>
<evidence type="ECO:0000313" key="5">
    <source>
        <dbReference type="Proteomes" id="UP001331761"/>
    </source>
</evidence>
<dbReference type="PANTHER" id="PTHR45710:SF38">
    <property type="entry name" value="C-TYPE LECTIN DOMAIN-CONTAINING PROTEIN 180"/>
    <property type="match status" value="1"/>
</dbReference>
<feature type="compositionally biased region" description="Low complexity" evidence="1">
    <location>
        <begin position="726"/>
        <end position="736"/>
    </location>
</feature>
<sequence length="1061" mass="118423">MGPVAITTFLCLASIFLSRATAFRFAANDEEVTEPLQIRSSKTAHHYSQIYQSKEWVAAPNGYLYQFHAGDQSWLGAREFCLSQNSELVILRDKEQIDWLLNHYAPMYPRFAERYIQIGLTIPDGPSRDWMYLDGSKYNQSVISWMSGEPFDHSADGLERCALLRVHARVLDDVDCEASPRNQMPVRFICERSSDRHKQQQLAKNFIWGKLEELLGYFGFGNNNSTVPSKNNVTINQDSEDYIDEVSKLNVTSSEREILKKIKVFETSSEEEQEVLDALRNLNKPGSTDSTPSSIDGQVTTPNTLQEVRSQTSTEIATKESTTEQLLTTTNPEVETTSAETSSAAADTSRLADLTEEESKTDAPATTEIRETTEEDTTELPTTDENASGTSSTKGATSELPEVEETKPEEPATAVSTTEMPALEEVTHAGAARAHAVPLREIDEEEGSGVNVEKSQIEKDSKNRREIDPEKLEKIIHTMEKMVANLENISILEKQRENKKELAGNTIHEEKKTTKEDPQKKETKKKEKSNDALVSITAKDKEDGAGQADMERDFDEKLSKSMPTTDIKPPAEEDCEEEASGDQTTTILPPDDALRNAVDTEDVEDLSQKPKIPVEREEHIQDFLRTLRTFLMRAEHSDLRKLLDNNPGKTLLEKMKLAIAAANAREFARMKELELLKKHGVDISNVPEPKLIGDTEREDLFKKISGVVMEEAEKHGLENATEPSARTTTQETLRSTTESEKSREGNKAVPKERAHDESSTKDVDKPSDFETTKAASTEETTAKNSDKSAENQVEETKKPEMEGSANTDEPVAEESTTHSKTSAEMPMRTVQLKEFDNKEVIMSIEARTGSEERDLIEKKAEKKSSEKEAKGEEDDGIVKTEPIKEEHENAVEEGSEEDGTSTTTTTSATSMTSDISSKTRSSSHAENESEEKSAEDNSFDSNEVDRSSDSHESVQVSTTQIPPELDENHEEEVGTEKTPAAKRAERARLAKAKKAHREMAKESKKVENSSDEDEKRDGTNPLGLPTLPPPPTLAPLPNLENVIENIQKQWKKLFTPPKLRL</sequence>
<feature type="region of interest" description="Disordered" evidence="1">
    <location>
        <begin position="843"/>
        <end position="1038"/>
    </location>
</feature>
<feature type="compositionally biased region" description="Basic and acidic residues" evidence="1">
    <location>
        <begin position="538"/>
        <end position="559"/>
    </location>
</feature>
<name>A0AAN8ENY5_TRICO</name>
<reference evidence="4 5" key="1">
    <citation type="submission" date="2019-10" db="EMBL/GenBank/DDBJ databases">
        <title>Assembly and Annotation for the nematode Trichostrongylus colubriformis.</title>
        <authorList>
            <person name="Martin J."/>
        </authorList>
    </citation>
    <scope>NUCLEOTIDE SEQUENCE [LARGE SCALE GENOMIC DNA]</scope>
    <source>
        <strain evidence="4">G859</strain>
        <tissue evidence="4">Whole worm</tissue>
    </source>
</reference>
<evidence type="ECO:0000259" key="3">
    <source>
        <dbReference type="PROSITE" id="PS50041"/>
    </source>
</evidence>
<feature type="region of interest" description="Disordered" evidence="1">
    <location>
        <begin position="435"/>
        <end position="468"/>
    </location>
</feature>
<dbReference type="Pfam" id="PF00059">
    <property type="entry name" value="Lectin_C"/>
    <property type="match status" value="1"/>
</dbReference>
<keyword evidence="2" id="KW-0732">Signal</keyword>
<evidence type="ECO:0000256" key="2">
    <source>
        <dbReference type="SAM" id="SignalP"/>
    </source>
</evidence>
<keyword evidence="5" id="KW-1185">Reference proteome</keyword>
<evidence type="ECO:0000313" key="4">
    <source>
        <dbReference type="EMBL" id="KAK5965106.1"/>
    </source>
</evidence>
<feature type="compositionally biased region" description="Basic and acidic residues" evidence="1">
    <location>
        <begin position="943"/>
        <end position="952"/>
    </location>
</feature>
<feature type="domain" description="C-type lectin" evidence="3">
    <location>
        <begin position="60"/>
        <end position="177"/>
    </location>
</feature>
<feature type="compositionally biased region" description="Basic and acidic residues" evidence="1">
    <location>
        <begin position="455"/>
        <end position="468"/>
    </location>
</feature>
<feature type="compositionally biased region" description="Basic and acidic residues" evidence="1">
    <location>
        <begin position="737"/>
        <end position="771"/>
    </location>
</feature>
<dbReference type="SMART" id="SM00034">
    <property type="entry name" value="CLECT"/>
    <property type="match status" value="1"/>
</dbReference>
<dbReference type="EMBL" id="WIXE01024995">
    <property type="protein sequence ID" value="KAK5965106.1"/>
    <property type="molecule type" value="Genomic_DNA"/>
</dbReference>
<dbReference type="AlphaFoldDB" id="A0AAN8ENY5"/>
<dbReference type="SUPFAM" id="SSF56436">
    <property type="entry name" value="C-type lectin-like"/>
    <property type="match status" value="1"/>
</dbReference>
<dbReference type="PROSITE" id="PS50041">
    <property type="entry name" value="C_TYPE_LECTIN_2"/>
    <property type="match status" value="1"/>
</dbReference>
<dbReference type="InterPro" id="IPR050828">
    <property type="entry name" value="C-type_lectin/matrix_domain"/>
</dbReference>
<protein>
    <submittedName>
        <fullName evidence="4">C-type lectin domain-containing protein</fullName>
    </submittedName>
</protein>
<dbReference type="InterPro" id="IPR016187">
    <property type="entry name" value="CTDL_fold"/>
</dbReference>
<feature type="signal peptide" evidence="2">
    <location>
        <begin position="1"/>
        <end position="22"/>
    </location>
</feature>
<proteinExistence type="predicted"/>
<feature type="compositionally biased region" description="Low complexity" evidence="1">
    <location>
        <begin position="900"/>
        <end position="922"/>
    </location>
</feature>
<feature type="compositionally biased region" description="Basic and acidic residues" evidence="1">
    <location>
        <begin position="780"/>
        <end position="801"/>
    </location>
</feature>
<feature type="region of interest" description="Disordered" evidence="1">
    <location>
        <begin position="281"/>
        <end position="419"/>
    </location>
</feature>
<dbReference type="InterPro" id="IPR001304">
    <property type="entry name" value="C-type_lectin-like"/>
</dbReference>
<feature type="compositionally biased region" description="Basic and acidic residues" evidence="1">
    <location>
        <begin position="997"/>
        <end position="1018"/>
    </location>
</feature>
<dbReference type="PANTHER" id="PTHR45710">
    <property type="entry name" value="C-TYPE LECTIN DOMAIN-CONTAINING PROTEIN 180"/>
    <property type="match status" value="1"/>
</dbReference>
<comment type="caution">
    <text evidence="4">The sequence shown here is derived from an EMBL/GenBank/DDBJ whole genome shotgun (WGS) entry which is preliminary data.</text>
</comment>